<dbReference type="EMBL" id="QPJD01000048">
    <property type="protein sequence ID" value="RCW39887.1"/>
    <property type="molecule type" value="Genomic_DNA"/>
</dbReference>
<organism evidence="1 2">
    <name type="scientific">Paenibacillus prosopidis</name>
    <dbReference type="NCBI Taxonomy" id="630520"/>
    <lineage>
        <taxon>Bacteria</taxon>
        <taxon>Bacillati</taxon>
        <taxon>Bacillota</taxon>
        <taxon>Bacilli</taxon>
        <taxon>Bacillales</taxon>
        <taxon>Paenibacillaceae</taxon>
        <taxon>Paenibacillus</taxon>
    </lineage>
</organism>
<accession>A0A368VFN5</accession>
<reference evidence="1 2" key="1">
    <citation type="submission" date="2018-07" db="EMBL/GenBank/DDBJ databases">
        <title>Genomic Encyclopedia of Type Strains, Phase III (KMG-III): the genomes of soil and plant-associated and newly described type strains.</title>
        <authorList>
            <person name="Whitman W."/>
        </authorList>
    </citation>
    <scope>NUCLEOTIDE SEQUENCE [LARGE SCALE GENOMIC DNA]</scope>
    <source>
        <strain evidence="1 2">CECT 7506</strain>
    </source>
</reference>
<gene>
    <name evidence="1" type="ORF">DFP97_1481</name>
</gene>
<protein>
    <submittedName>
        <fullName evidence="1">Uncharacterized protein</fullName>
    </submittedName>
</protein>
<comment type="caution">
    <text evidence="1">The sequence shown here is derived from an EMBL/GenBank/DDBJ whole genome shotgun (WGS) entry which is preliminary data.</text>
</comment>
<dbReference type="AlphaFoldDB" id="A0A368VFN5"/>
<dbReference type="Proteomes" id="UP000252415">
    <property type="component" value="Unassembled WGS sequence"/>
</dbReference>
<name>A0A368VFN5_9BACL</name>
<evidence type="ECO:0000313" key="1">
    <source>
        <dbReference type="EMBL" id="RCW39887.1"/>
    </source>
</evidence>
<keyword evidence="2" id="KW-1185">Reference proteome</keyword>
<proteinExistence type="predicted"/>
<sequence>GDEEALVKLESSQLPNDTMQNEYYISFLFDEYKQETVSFILISDFEFAMFSK</sequence>
<evidence type="ECO:0000313" key="2">
    <source>
        <dbReference type="Proteomes" id="UP000252415"/>
    </source>
</evidence>
<feature type="non-terminal residue" evidence="1">
    <location>
        <position position="1"/>
    </location>
</feature>